<dbReference type="SMART" id="SM00015">
    <property type="entry name" value="IQ"/>
    <property type="match status" value="2"/>
</dbReference>
<dbReference type="Pfam" id="PF00612">
    <property type="entry name" value="IQ"/>
    <property type="match status" value="2"/>
</dbReference>
<proteinExistence type="inferred from homology"/>
<feature type="compositionally biased region" description="Basic and acidic residues" evidence="2">
    <location>
        <begin position="32"/>
        <end position="56"/>
    </location>
</feature>
<evidence type="ECO:0000313" key="3">
    <source>
        <dbReference type="EMBL" id="KAJ6222732.1"/>
    </source>
</evidence>
<evidence type="ECO:0000256" key="2">
    <source>
        <dbReference type="SAM" id="MobiDB-lite"/>
    </source>
</evidence>
<protein>
    <submittedName>
        <fullName evidence="3">Uncharacterized protein</fullName>
    </submittedName>
</protein>
<evidence type="ECO:0000313" key="4">
    <source>
        <dbReference type="Proteomes" id="UP001142055"/>
    </source>
</evidence>
<gene>
    <name evidence="3" type="ORF">RDWZM_001277</name>
</gene>
<reference evidence="3" key="1">
    <citation type="submission" date="2022-12" db="EMBL/GenBank/DDBJ databases">
        <title>Genome assemblies of Blomia tropicalis.</title>
        <authorList>
            <person name="Cui Y."/>
        </authorList>
    </citation>
    <scope>NUCLEOTIDE SEQUENCE</scope>
    <source>
        <tissue evidence="3">Adult mites</tissue>
    </source>
</reference>
<dbReference type="PANTHER" id="PTHR15359:SF8">
    <property type="entry name" value="PROTEIN CBG01055"/>
    <property type="match status" value="1"/>
</dbReference>
<dbReference type="OMA" id="MEDSHKF"/>
<dbReference type="OrthoDB" id="252964at2759"/>
<keyword evidence="4" id="KW-1185">Reference proteome</keyword>
<sequence length="96" mass="10658">MAEEEVDIDLNDPDVGKAAVKIQAGFKNYMARKKEPKDEAKAEAEKAEEEKNKEIEEGIADIDLNDPDMEKAATKIQATFRGYKTRKETGGAIEAK</sequence>
<dbReference type="InterPro" id="IPR000048">
    <property type="entry name" value="IQ_motif_EF-hand-BS"/>
</dbReference>
<comment type="caution">
    <text evidence="3">The sequence shown here is derived from an EMBL/GenBank/DDBJ whole genome shotgun (WGS) entry which is preliminary data.</text>
</comment>
<dbReference type="EMBL" id="JAPWDV010000001">
    <property type="protein sequence ID" value="KAJ6222732.1"/>
    <property type="molecule type" value="Genomic_DNA"/>
</dbReference>
<dbReference type="PANTHER" id="PTHR15359">
    <property type="entry name" value="IG-LIKE DOMAIN-CONTAINING PROTEIN"/>
    <property type="match status" value="1"/>
</dbReference>
<dbReference type="Gene3D" id="1.20.5.190">
    <property type="match status" value="1"/>
</dbReference>
<dbReference type="CDD" id="cd23767">
    <property type="entry name" value="IQCD"/>
    <property type="match status" value="1"/>
</dbReference>
<dbReference type="AlphaFoldDB" id="A0A9Q0ME01"/>
<comment type="similarity">
    <text evidence="1">Belongs to the PCP4 family.</text>
</comment>
<evidence type="ECO:0000256" key="1">
    <source>
        <dbReference type="ARBA" id="ARBA00038017"/>
    </source>
</evidence>
<dbReference type="Proteomes" id="UP001142055">
    <property type="component" value="Chromosome 1"/>
</dbReference>
<feature type="compositionally biased region" description="Acidic residues" evidence="2">
    <location>
        <begin position="57"/>
        <end position="67"/>
    </location>
</feature>
<name>A0A9Q0ME01_BLOTA</name>
<accession>A0A9Q0ME01</accession>
<dbReference type="InterPro" id="IPR052142">
    <property type="entry name" value="Calmodulin_Regulator_PCP4-like"/>
</dbReference>
<organism evidence="3 4">
    <name type="scientific">Blomia tropicalis</name>
    <name type="common">Mite</name>
    <dbReference type="NCBI Taxonomy" id="40697"/>
    <lineage>
        <taxon>Eukaryota</taxon>
        <taxon>Metazoa</taxon>
        <taxon>Ecdysozoa</taxon>
        <taxon>Arthropoda</taxon>
        <taxon>Chelicerata</taxon>
        <taxon>Arachnida</taxon>
        <taxon>Acari</taxon>
        <taxon>Acariformes</taxon>
        <taxon>Sarcoptiformes</taxon>
        <taxon>Astigmata</taxon>
        <taxon>Glycyphagoidea</taxon>
        <taxon>Echimyopodidae</taxon>
        <taxon>Blomia</taxon>
    </lineage>
</organism>
<feature type="region of interest" description="Disordered" evidence="2">
    <location>
        <begin position="32"/>
        <end position="68"/>
    </location>
</feature>
<dbReference type="PROSITE" id="PS50096">
    <property type="entry name" value="IQ"/>
    <property type="match status" value="2"/>
</dbReference>